<dbReference type="Pfam" id="PF19661">
    <property type="entry name" value="DUF6164"/>
    <property type="match status" value="1"/>
</dbReference>
<sequence>MPTLLLNLRHVPEDEADEVRRLLQEQSIGFFETPPSRWGVSAGSIWLSDESQAVQALDALRYYQQQRRDSSRAAYEAARRDGSGATLWSELRARPLRLLAALLAAAALVALCALPYFLLRG</sequence>
<dbReference type="EMBL" id="JANFQO010000002">
    <property type="protein sequence ID" value="MCQ4163758.1"/>
    <property type="molecule type" value="Genomic_DNA"/>
</dbReference>
<reference evidence="2" key="1">
    <citation type="submission" date="2022-07" db="EMBL/GenBank/DDBJ databases">
        <title>Tahibacter sp., a new gammaproteobacterium isolated from the silt sample collected at pig farm.</title>
        <authorList>
            <person name="Chen H."/>
        </authorList>
    </citation>
    <scope>NUCLEOTIDE SEQUENCE</scope>
    <source>
        <strain evidence="2">P2K</strain>
    </source>
</reference>
<dbReference type="RefSeq" id="WP_255911294.1">
    <property type="nucleotide sequence ID" value="NZ_JANFQO010000002.1"/>
</dbReference>
<comment type="caution">
    <text evidence="2">The sequence shown here is derived from an EMBL/GenBank/DDBJ whole genome shotgun (WGS) entry which is preliminary data.</text>
</comment>
<organism evidence="2 3">
    <name type="scientific">Tahibacter harae</name>
    <dbReference type="NCBI Taxonomy" id="2963937"/>
    <lineage>
        <taxon>Bacteria</taxon>
        <taxon>Pseudomonadati</taxon>
        <taxon>Pseudomonadota</taxon>
        <taxon>Gammaproteobacteria</taxon>
        <taxon>Lysobacterales</taxon>
        <taxon>Rhodanobacteraceae</taxon>
        <taxon>Tahibacter</taxon>
    </lineage>
</organism>
<evidence type="ECO:0000313" key="3">
    <source>
        <dbReference type="Proteomes" id="UP001165498"/>
    </source>
</evidence>
<protein>
    <submittedName>
        <fullName evidence="2">DUF6164 family protein</fullName>
    </submittedName>
</protein>
<feature type="transmembrane region" description="Helical" evidence="1">
    <location>
        <begin position="98"/>
        <end position="119"/>
    </location>
</feature>
<keyword evidence="1" id="KW-0472">Membrane</keyword>
<dbReference type="Proteomes" id="UP001165498">
    <property type="component" value="Unassembled WGS sequence"/>
</dbReference>
<keyword evidence="3" id="KW-1185">Reference proteome</keyword>
<accession>A0ABT1QNR5</accession>
<keyword evidence="1" id="KW-1133">Transmembrane helix</keyword>
<name>A0ABT1QNR5_9GAMM</name>
<gene>
    <name evidence="2" type="ORF">NM961_03430</name>
</gene>
<proteinExistence type="predicted"/>
<dbReference type="InterPro" id="IPR046162">
    <property type="entry name" value="DUF6164"/>
</dbReference>
<evidence type="ECO:0000256" key="1">
    <source>
        <dbReference type="SAM" id="Phobius"/>
    </source>
</evidence>
<keyword evidence="1" id="KW-0812">Transmembrane</keyword>
<evidence type="ECO:0000313" key="2">
    <source>
        <dbReference type="EMBL" id="MCQ4163758.1"/>
    </source>
</evidence>